<evidence type="ECO:0000259" key="7">
    <source>
        <dbReference type="PROSITE" id="PS51194"/>
    </source>
</evidence>
<reference evidence="9" key="1">
    <citation type="submission" date="2019-06" db="EMBL/GenBank/DDBJ databases">
        <title>The complete genome of Emcibacter congregatus ZYLT.</title>
        <authorList>
            <person name="Zhao Z."/>
        </authorList>
    </citation>
    <scope>NUCLEOTIDE SEQUENCE [LARGE SCALE GENOMIC DNA]</scope>
    <source>
        <strain evidence="9">MCCC 1A06723</strain>
    </source>
</reference>
<dbReference type="GO" id="GO:0016787">
    <property type="term" value="F:hydrolase activity"/>
    <property type="evidence" value="ECO:0007669"/>
    <property type="project" value="UniProtKB-KW"/>
</dbReference>
<proteinExistence type="predicted"/>
<evidence type="ECO:0000256" key="3">
    <source>
        <dbReference type="ARBA" id="ARBA00022806"/>
    </source>
</evidence>
<dbReference type="InterPro" id="IPR011545">
    <property type="entry name" value="DEAD/DEAH_box_helicase_dom"/>
</dbReference>
<evidence type="ECO:0000313" key="8">
    <source>
        <dbReference type="EMBL" id="TPD61524.1"/>
    </source>
</evidence>
<dbReference type="InterPro" id="IPR001650">
    <property type="entry name" value="Helicase_C-like"/>
</dbReference>
<keyword evidence="2" id="KW-0378">Hydrolase</keyword>
<dbReference type="PROSITE" id="PS51194">
    <property type="entry name" value="HELICASE_CTER"/>
    <property type="match status" value="1"/>
</dbReference>
<keyword evidence="3 8" id="KW-0347">Helicase</keyword>
<dbReference type="InterPro" id="IPR027417">
    <property type="entry name" value="P-loop_NTPase"/>
</dbReference>
<dbReference type="SMART" id="SM00487">
    <property type="entry name" value="DEXDc"/>
    <property type="match status" value="1"/>
</dbReference>
<dbReference type="PROSITE" id="PS51192">
    <property type="entry name" value="HELICASE_ATP_BIND_1"/>
    <property type="match status" value="1"/>
</dbReference>
<dbReference type="InterPro" id="IPR014001">
    <property type="entry name" value="Helicase_ATP-bd"/>
</dbReference>
<feature type="region of interest" description="Disordered" evidence="5">
    <location>
        <begin position="824"/>
        <end position="848"/>
    </location>
</feature>
<dbReference type="InterPro" id="IPR013689">
    <property type="entry name" value="RNA_helicase_ATP-dep_HrpB_C"/>
</dbReference>
<dbReference type="PANTHER" id="PTHR43519">
    <property type="entry name" value="ATP-DEPENDENT RNA HELICASE HRPB"/>
    <property type="match status" value="1"/>
</dbReference>
<evidence type="ECO:0000256" key="4">
    <source>
        <dbReference type="ARBA" id="ARBA00022840"/>
    </source>
</evidence>
<feature type="domain" description="Helicase ATP-binding" evidence="6">
    <location>
        <begin position="23"/>
        <end position="187"/>
    </location>
</feature>
<protein>
    <submittedName>
        <fullName evidence="8">ATP-dependent helicase HrpB</fullName>
    </submittedName>
</protein>
<evidence type="ECO:0000313" key="9">
    <source>
        <dbReference type="Proteomes" id="UP000319148"/>
    </source>
</evidence>
<comment type="caution">
    <text evidence="8">The sequence shown here is derived from an EMBL/GenBank/DDBJ whole genome shotgun (WGS) entry which is preliminary data.</text>
</comment>
<dbReference type="OrthoDB" id="9805617at2"/>
<dbReference type="CDD" id="cd18791">
    <property type="entry name" value="SF2_C_RHA"/>
    <property type="match status" value="1"/>
</dbReference>
<name>A0A501PNI4_9PROT</name>
<evidence type="ECO:0000256" key="1">
    <source>
        <dbReference type="ARBA" id="ARBA00022741"/>
    </source>
</evidence>
<dbReference type="Gene3D" id="1.20.120.1080">
    <property type="match status" value="1"/>
</dbReference>
<dbReference type="AlphaFoldDB" id="A0A501PNI4"/>
<dbReference type="Pfam" id="PF24473">
    <property type="entry name" value="CON_HrpB"/>
    <property type="match status" value="1"/>
</dbReference>
<dbReference type="GO" id="GO:0003676">
    <property type="term" value="F:nucleic acid binding"/>
    <property type="evidence" value="ECO:0007669"/>
    <property type="project" value="InterPro"/>
</dbReference>
<organism evidence="8 9">
    <name type="scientific">Emcibacter nanhaiensis</name>
    <dbReference type="NCBI Taxonomy" id="1505037"/>
    <lineage>
        <taxon>Bacteria</taxon>
        <taxon>Pseudomonadati</taxon>
        <taxon>Pseudomonadota</taxon>
        <taxon>Alphaproteobacteria</taxon>
        <taxon>Emcibacterales</taxon>
        <taxon>Emcibacteraceae</taxon>
        <taxon>Emcibacter</taxon>
    </lineage>
</organism>
<dbReference type="PANTHER" id="PTHR43519:SF1">
    <property type="entry name" value="ATP-DEPENDENT RNA HELICASE HRPB"/>
    <property type="match status" value="1"/>
</dbReference>
<evidence type="ECO:0000256" key="2">
    <source>
        <dbReference type="ARBA" id="ARBA00022801"/>
    </source>
</evidence>
<dbReference type="Pfam" id="PF08482">
    <property type="entry name" value="HrpB_C"/>
    <property type="match status" value="1"/>
</dbReference>
<feature type="domain" description="Helicase C-terminal" evidence="7">
    <location>
        <begin position="213"/>
        <end position="379"/>
    </location>
</feature>
<dbReference type="Proteomes" id="UP000319148">
    <property type="component" value="Unassembled WGS sequence"/>
</dbReference>
<dbReference type="PIRSF" id="PIRSF005496">
    <property type="entry name" value="ATP_hel_hrpB"/>
    <property type="match status" value="1"/>
</dbReference>
<keyword evidence="1" id="KW-0547">Nucleotide-binding</keyword>
<keyword evidence="4" id="KW-0067">ATP-binding</keyword>
<dbReference type="RefSeq" id="WP_139938932.1">
    <property type="nucleotide sequence ID" value="NZ_JBHSYP010000003.1"/>
</dbReference>
<dbReference type="SMART" id="SM00847">
    <property type="entry name" value="HA2"/>
    <property type="match status" value="1"/>
</dbReference>
<dbReference type="Pfam" id="PF00271">
    <property type="entry name" value="Helicase_C"/>
    <property type="match status" value="1"/>
</dbReference>
<dbReference type="Pfam" id="PF00270">
    <property type="entry name" value="DEAD"/>
    <property type="match status" value="1"/>
</dbReference>
<dbReference type="InterPro" id="IPR007502">
    <property type="entry name" value="Helicase-assoc_dom"/>
</dbReference>
<dbReference type="SMART" id="SM00490">
    <property type="entry name" value="HELICc"/>
    <property type="match status" value="1"/>
</dbReference>
<dbReference type="InterPro" id="IPR010225">
    <property type="entry name" value="HrpB"/>
</dbReference>
<dbReference type="CDD" id="cd17990">
    <property type="entry name" value="DEXHc_HrpB"/>
    <property type="match status" value="1"/>
</dbReference>
<dbReference type="GO" id="GO:0005524">
    <property type="term" value="F:ATP binding"/>
    <property type="evidence" value="ECO:0007669"/>
    <property type="project" value="UniProtKB-KW"/>
</dbReference>
<evidence type="ECO:0000256" key="5">
    <source>
        <dbReference type="SAM" id="MobiDB-lite"/>
    </source>
</evidence>
<accession>A0A501PNI4</accession>
<dbReference type="GO" id="GO:0004386">
    <property type="term" value="F:helicase activity"/>
    <property type="evidence" value="ECO:0007669"/>
    <property type="project" value="UniProtKB-KW"/>
</dbReference>
<evidence type="ECO:0000259" key="6">
    <source>
        <dbReference type="PROSITE" id="PS51192"/>
    </source>
</evidence>
<dbReference type="InterPro" id="IPR056329">
    <property type="entry name" value="CON_HrpB"/>
</dbReference>
<dbReference type="FunFam" id="3.40.50.300:FF:002125">
    <property type="entry name" value="ATP-dependent helicase HrpB"/>
    <property type="match status" value="1"/>
</dbReference>
<sequence>MARIPDIIKETDLPVREILDDVISCLKRENRLVVQAPPGAGKTTILPLALLDSGLAGDGRILILEPRRLATRAAAHRMADLLGEEIGRTVGYRVRLESRISRESRIEVVTEGILTRYLQDDPALEGISMILFDEFHERSLDADLGLALALDCQDGLREDLKIIVMSATLDGDRVATLMDGAPMATSVGRSYPVEMRYLERDPQERIEPLMAAKIREILGQEDGSILAFLPGAGEIRRLAELLSESLRDGNILVCPLFGMMSNEEQDIAIQPAPPGKRKIVLATSIAETSLTIEGIRIVVDSGLMRLSRYDVNSGMTGLETRRVSRAAADQRAGRAGRLEPGICYRMWSEPAQRSLVPFSPPEIAQADLAPLLLQLACWGVIDPASLRWLDAPEPAPLAEASQLLGQLGALDGQGHATAHGRRMAALGMHPRLSHMVLTAKEKGFGATAVWLAALLEERDILRGSDADIGRRLEILAEAAGGNKSVLRARGVDRGGMNRILRQAKIWLRELGLGRDDRPERNDAGLCLALAYPDRVAANRQRTAPARQRKGQFLLAGGRGAILPPEDPLAVEDYLAVASLDRGDRDARIFLAAPLSLAEIEELFAEAITEQETVAWDEGSGTVQARQQRKLYRLTLSEKPLADVRPELVQRALLDYVRRSGTDILPWDKESRHLRDRVNFIRRHLPDVDLPDLSGDGLLATLEDWLGPWLNEARRRDDLKKLNMGAILSAYVGWQGNQEVDRLAPERISVPGGSNIAPDYSQDPPVLAVKLQEMFGVTETPRVLDGRVPLLVHLLSPAGRPLQVTQDLAGFWKGAYDAVRKDMRGRYPKHPWPEDPLTAVPTRRTNPRK</sequence>
<dbReference type="SUPFAM" id="SSF52540">
    <property type="entry name" value="P-loop containing nucleoside triphosphate hydrolases"/>
    <property type="match status" value="1"/>
</dbReference>
<dbReference type="EMBL" id="VFIY01000005">
    <property type="protein sequence ID" value="TPD61524.1"/>
    <property type="molecule type" value="Genomic_DNA"/>
</dbReference>
<keyword evidence="9" id="KW-1185">Reference proteome</keyword>
<dbReference type="InterPro" id="IPR049614">
    <property type="entry name" value="HrpB_DEXH"/>
</dbReference>
<gene>
    <name evidence="8" type="primary">hrpB</name>
    <name evidence="8" type="ORF">FIV46_04765</name>
</gene>
<dbReference type="Gene3D" id="3.40.50.300">
    <property type="entry name" value="P-loop containing nucleotide triphosphate hydrolases"/>
    <property type="match status" value="2"/>
</dbReference>
<dbReference type="NCBIfam" id="TIGR01970">
    <property type="entry name" value="DEAH_box_HrpB"/>
    <property type="match status" value="1"/>
</dbReference>